<dbReference type="STRING" id="105984.A0A427XSL6"/>
<organism evidence="5 6">
    <name type="scientific">Apiotrichum porosum</name>
    <dbReference type="NCBI Taxonomy" id="105984"/>
    <lineage>
        <taxon>Eukaryota</taxon>
        <taxon>Fungi</taxon>
        <taxon>Dikarya</taxon>
        <taxon>Basidiomycota</taxon>
        <taxon>Agaricomycotina</taxon>
        <taxon>Tremellomycetes</taxon>
        <taxon>Trichosporonales</taxon>
        <taxon>Trichosporonaceae</taxon>
        <taxon>Apiotrichum</taxon>
    </lineage>
</organism>
<keyword evidence="3" id="KW-0560">Oxidoreductase</keyword>
<dbReference type="Gene3D" id="3.40.50.720">
    <property type="entry name" value="NAD(P)-binding Rossmann-like Domain"/>
    <property type="match status" value="1"/>
</dbReference>
<comment type="similarity">
    <text evidence="1">Belongs to the NmrA-type oxidoreductase family. Isoflavone reductase subfamily.</text>
</comment>
<sequence>MSTNTVALLSATGLLGKQLAKTLVSLASAGKIKQVVILHRPTSDLSDIPDSVERRILDIESTTPEQVASALEGIDVLISAAAKVPFDAQERFNKSLAAVTTLKAFIPSEFAVNWTAEEAADKLNVVVHSTFALNAQLRSLGVPLAVVHNGLFEPFLFFTPFTGLDAANNTLAFYGDALHRPIPVTSPQYLAHAIGELVSTYPVHELAGKQWTVIEYETTGQQIVDALAAVHGKPPTITSITDADIEAQRALGPAAVIGAAAKVKWGAGVFSKDDQFVPAGVAAGNLEQTVAAAFKA</sequence>
<dbReference type="Proteomes" id="UP000279236">
    <property type="component" value="Unassembled WGS sequence"/>
</dbReference>
<dbReference type="GO" id="GO:0016491">
    <property type="term" value="F:oxidoreductase activity"/>
    <property type="evidence" value="ECO:0007669"/>
    <property type="project" value="UniProtKB-KW"/>
</dbReference>
<dbReference type="PANTHER" id="PTHR47706">
    <property type="entry name" value="NMRA-LIKE FAMILY PROTEIN"/>
    <property type="match status" value="1"/>
</dbReference>
<evidence type="ECO:0000313" key="5">
    <source>
        <dbReference type="EMBL" id="RSH81817.1"/>
    </source>
</evidence>
<accession>A0A427XSL6</accession>
<proteinExistence type="inferred from homology"/>
<dbReference type="PANTHER" id="PTHR47706:SF9">
    <property type="entry name" value="NMRA-LIKE DOMAIN-CONTAINING PROTEIN-RELATED"/>
    <property type="match status" value="1"/>
</dbReference>
<reference evidence="5 6" key="1">
    <citation type="submission" date="2018-11" db="EMBL/GenBank/DDBJ databases">
        <title>Genome sequence of Apiotrichum porosum DSM 27194.</title>
        <authorList>
            <person name="Aliyu H."/>
            <person name="Gorte O."/>
            <person name="Ochsenreither K."/>
        </authorList>
    </citation>
    <scope>NUCLEOTIDE SEQUENCE [LARGE SCALE GENOMIC DNA]</scope>
    <source>
        <strain evidence="5 6">DSM 27194</strain>
    </source>
</reference>
<dbReference type="RefSeq" id="XP_028476272.1">
    <property type="nucleotide sequence ID" value="XM_028623339.1"/>
</dbReference>
<evidence type="ECO:0000256" key="3">
    <source>
        <dbReference type="ARBA" id="ARBA00023002"/>
    </source>
</evidence>
<keyword evidence="6" id="KW-1185">Reference proteome</keyword>
<evidence type="ECO:0000259" key="4">
    <source>
        <dbReference type="Pfam" id="PF13460"/>
    </source>
</evidence>
<keyword evidence="2" id="KW-0521">NADP</keyword>
<dbReference type="AlphaFoldDB" id="A0A427XSL6"/>
<dbReference type="GeneID" id="39592552"/>
<dbReference type="EMBL" id="RSCE01000006">
    <property type="protein sequence ID" value="RSH81817.1"/>
    <property type="molecule type" value="Genomic_DNA"/>
</dbReference>
<evidence type="ECO:0000256" key="2">
    <source>
        <dbReference type="ARBA" id="ARBA00022857"/>
    </source>
</evidence>
<evidence type="ECO:0000313" key="6">
    <source>
        <dbReference type="Proteomes" id="UP000279236"/>
    </source>
</evidence>
<comment type="caution">
    <text evidence="5">The sequence shown here is derived from an EMBL/GenBank/DDBJ whole genome shotgun (WGS) entry which is preliminary data.</text>
</comment>
<feature type="domain" description="NAD(P)-binding" evidence="4">
    <location>
        <begin position="11"/>
        <end position="86"/>
    </location>
</feature>
<dbReference type="InterPro" id="IPR051609">
    <property type="entry name" value="NmrA/Isoflavone_reductase-like"/>
</dbReference>
<dbReference type="OrthoDB" id="5283654at2759"/>
<dbReference type="InterPro" id="IPR016040">
    <property type="entry name" value="NAD(P)-bd_dom"/>
</dbReference>
<dbReference type="Pfam" id="PF13460">
    <property type="entry name" value="NAD_binding_10"/>
    <property type="match status" value="1"/>
</dbReference>
<evidence type="ECO:0000256" key="1">
    <source>
        <dbReference type="ARBA" id="ARBA00005725"/>
    </source>
</evidence>
<name>A0A427XSL6_9TREE</name>
<dbReference type="InterPro" id="IPR036291">
    <property type="entry name" value="NAD(P)-bd_dom_sf"/>
</dbReference>
<gene>
    <name evidence="5" type="ORF">EHS24_008009</name>
</gene>
<protein>
    <recommendedName>
        <fullName evidence="4">NAD(P)-binding domain-containing protein</fullName>
    </recommendedName>
</protein>
<dbReference type="SUPFAM" id="SSF51735">
    <property type="entry name" value="NAD(P)-binding Rossmann-fold domains"/>
    <property type="match status" value="1"/>
</dbReference>